<dbReference type="Gene3D" id="2.40.160.20">
    <property type="match status" value="1"/>
</dbReference>
<dbReference type="OrthoDB" id="947434at2"/>
<feature type="domain" description="Outer membrane protein beta-barrel" evidence="3">
    <location>
        <begin position="9"/>
        <end position="178"/>
    </location>
</feature>
<accession>A0A255ZU19</accession>
<dbReference type="SUPFAM" id="SSF56925">
    <property type="entry name" value="OMPA-like"/>
    <property type="match status" value="1"/>
</dbReference>
<dbReference type="RefSeq" id="WP_094486119.1">
    <property type="nucleotide sequence ID" value="NZ_NOXX01000190.1"/>
</dbReference>
<feature type="chain" id="PRO_5012558760" description="Outer membrane protein beta-barrel domain-containing protein" evidence="2">
    <location>
        <begin position="20"/>
        <end position="197"/>
    </location>
</feature>
<name>A0A255ZU19_9FLAO</name>
<dbReference type="InterPro" id="IPR011250">
    <property type="entry name" value="OMP/PagP_B-barrel"/>
</dbReference>
<evidence type="ECO:0000313" key="5">
    <source>
        <dbReference type="Proteomes" id="UP000216035"/>
    </source>
</evidence>
<keyword evidence="1 2" id="KW-0732">Signal</keyword>
<sequence length="197" mass="22176">MIRSTWTFLILFLFGLVQAQTRDKNDIEVVPILGYSWSGYYGEDSDGLGNISNIHLGVTADYYFRDRWSIRSGIFYQTMGAKVAAFTDKHTFLTIPLNMNWHFGGNRAWNLNFGPNLGYLVNTKSTFDGQDLLEPEPVRKFQAGISLGIGYKFAVSENMSVILDYQESAAFTKVFKSNEIGLFNSFSSVNIGAVFLL</sequence>
<dbReference type="InterPro" id="IPR027385">
    <property type="entry name" value="Beta-barrel_OMP"/>
</dbReference>
<gene>
    <name evidence="4" type="ORF">CHX27_07365</name>
</gene>
<dbReference type="EMBL" id="NOXX01000190">
    <property type="protein sequence ID" value="OYQ44414.1"/>
    <property type="molecule type" value="Genomic_DNA"/>
</dbReference>
<comment type="caution">
    <text evidence="4">The sequence shown here is derived from an EMBL/GenBank/DDBJ whole genome shotgun (WGS) entry which is preliminary data.</text>
</comment>
<evidence type="ECO:0000256" key="1">
    <source>
        <dbReference type="ARBA" id="ARBA00022729"/>
    </source>
</evidence>
<protein>
    <recommendedName>
        <fullName evidence="3">Outer membrane protein beta-barrel domain-containing protein</fullName>
    </recommendedName>
</protein>
<dbReference type="Proteomes" id="UP000216035">
    <property type="component" value="Unassembled WGS sequence"/>
</dbReference>
<evidence type="ECO:0000259" key="3">
    <source>
        <dbReference type="Pfam" id="PF13505"/>
    </source>
</evidence>
<dbReference type="AlphaFoldDB" id="A0A255ZU19"/>
<dbReference type="Pfam" id="PF13505">
    <property type="entry name" value="OMP_b-brl"/>
    <property type="match status" value="1"/>
</dbReference>
<organism evidence="4 5">
    <name type="scientific">Flavobacterium aurantiibacter</name>
    <dbReference type="NCBI Taxonomy" id="2023067"/>
    <lineage>
        <taxon>Bacteria</taxon>
        <taxon>Pseudomonadati</taxon>
        <taxon>Bacteroidota</taxon>
        <taxon>Flavobacteriia</taxon>
        <taxon>Flavobacteriales</taxon>
        <taxon>Flavobacteriaceae</taxon>
        <taxon>Flavobacterium</taxon>
    </lineage>
</organism>
<evidence type="ECO:0000256" key="2">
    <source>
        <dbReference type="SAM" id="SignalP"/>
    </source>
</evidence>
<evidence type="ECO:0000313" key="4">
    <source>
        <dbReference type="EMBL" id="OYQ44414.1"/>
    </source>
</evidence>
<keyword evidence="5" id="KW-1185">Reference proteome</keyword>
<proteinExistence type="predicted"/>
<feature type="signal peptide" evidence="2">
    <location>
        <begin position="1"/>
        <end position="19"/>
    </location>
</feature>
<reference evidence="4 5" key="1">
    <citation type="submission" date="2017-07" db="EMBL/GenBank/DDBJ databases">
        <title>Flavobacterium cyanobacteriorum sp. nov., isolated from cyanobacterial aggregates in a eutrophic lake.</title>
        <authorList>
            <person name="Cai H."/>
        </authorList>
    </citation>
    <scope>NUCLEOTIDE SEQUENCE [LARGE SCALE GENOMIC DNA]</scope>
    <source>
        <strain evidence="4 5">TH167</strain>
    </source>
</reference>